<evidence type="ECO:0000256" key="7">
    <source>
        <dbReference type="ARBA" id="ARBA00023010"/>
    </source>
</evidence>
<evidence type="ECO:0000256" key="2">
    <source>
        <dbReference type="ARBA" id="ARBA00008445"/>
    </source>
</evidence>
<keyword evidence="3 9" id="KW-0813">Transport</keyword>
<dbReference type="NCBIfam" id="TIGR00810">
    <property type="entry name" value="secG"/>
    <property type="match status" value="1"/>
</dbReference>
<dbReference type="STRING" id="1798644.A2122_02000"/>
<dbReference type="GO" id="GO:0005886">
    <property type="term" value="C:plasma membrane"/>
    <property type="evidence" value="ECO:0007669"/>
    <property type="project" value="UniProtKB-SubCell"/>
</dbReference>
<evidence type="ECO:0000256" key="1">
    <source>
        <dbReference type="ARBA" id="ARBA00004141"/>
    </source>
</evidence>
<dbReference type="AlphaFoldDB" id="A0A1G2C9H6"/>
<gene>
    <name evidence="10" type="ORF">A2122_02000</name>
</gene>
<reference evidence="10 11" key="1">
    <citation type="journal article" date="2016" name="Nat. Commun.">
        <title>Thousands of microbial genomes shed light on interconnected biogeochemical processes in an aquifer system.</title>
        <authorList>
            <person name="Anantharaman K."/>
            <person name="Brown C.T."/>
            <person name="Hug L.A."/>
            <person name="Sharon I."/>
            <person name="Castelle C.J."/>
            <person name="Probst A.J."/>
            <person name="Thomas B.C."/>
            <person name="Singh A."/>
            <person name="Wilkins M.J."/>
            <person name="Karaoz U."/>
            <person name="Brodie E.L."/>
            <person name="Williams K.H."/>
            <person name="Hubbard S.S."/>
            <person name="Banfield J.F."/>
        </authorList>
    </citation>
    <scope>NUCLEOTIDE SEQUENCE [LARGE SCALE GENOMIC DNA]</scope>
</reference>
<dbReference type="GO" id="GO:0015450">
    <property type="term" value="F:protein-transporting ATPase activity"/>
    <property type="evidence" value="ECO:0007669"/>
    <property type="project" value="UniProtKB-UniRule"/>
</dbReference>
<keyword evidence="6 9" id="KW-1133">Transmembrane helix</keyword>
<keyword evidence="4 9" id="KW-0812">Transmembrane</keyword>
<comment type="subcellular location">
    <subcellularLocation>
        <location evidence="9">Cell membrane</location>
        <topology evidence="9">Multi-pass membrane protein</topology>
    </subcellularLocation>
    <subcellularLocation>
        <location evidence="1">Membrane</location>
        <topology evidence="1">Multi-pass membrane protein</topology>
    </subcellularLocation>
</comment>
<accession>A0A1G2C9H6</accession>
<comment type="similarity">
    <text evidence="2 9">Belongs to the SecG family.</text>
</comment>
<protein>
    <recommendedName>
        <fullName evidence="9">Protein-export membrane protein SecG</fullName>
    </recommendedName>
</protein>
<evidence type="ECO:0000256" key="9">
    <source>
        <dbReference type="RuleBase" id="RU365087"/>
    </source>
</evidence>
<keyword evidence="8 9" id="KW-0472">Membrane</keyword>
<evidence type="ECO:0000256" key="4">
    <source>
        <dbReference type="ARBA" id="ARBA00022692"/>
    </source>
</evidence>
<evidence type="ECO:0000313" key="11">
    <source>
        <dbReference type="Proteomes" id="UP000176648"/>
    </source>
</evidence>
<dbReference type="InterPro" id="IPR004692">
    <property type="entry name" value="SecG"/>
</dbReference>
<evidence type="ECO:0000256" key="6">
    <source>
        <dbReference type="ARBA" id="ARBA00022989"/>
    </source>
</evidence>
<comment type="function">
    <text evidence="9">Involved in protein export. Participates in an early event of protein translocation.</text>
</comment>
<keyword evidence="7 9" id="KW-0811">Translocation</keyword>
<evidence type="ECO:0000313" key="10">
    <source>
        <dbReference type="EMBL" id="OGY97147.1"/>
    </source>
</evidence>
<sequence length="70" mass="7409">MLIPILQIITAIALIVLILLQERSAGLSGIFGGEGGAFYQTRRGLERGIFWGTIILAVIFVGLAILGLIG</sequence>
<comment type="caution">
    <text evidence="10">The sequence shown here is derived from an EMBL/GenBank/DDBJ whole genome shotgun (WGS) entry which is preliminary data.</text>
</comment>
<keyword evidence="9" id="KW-1003">Cell membrane</keyword>
<evidence type="ECO:0000256" key="5">
    <source>
        <dbReference type="ARBA" id="ARBA00022927"/>
    </source>
</evidence>
<feature type="transmembrane region" description="Helical" evidence="9">
    <location>
        <begin position="49"/>
        <end position="69"/>
    </location>
</feature>
<dbReference type="Pfam" id="PF03840">
    <property type="entry name" value="SecG"/>
    <property type="match status" value="1"/>
</dbReference>
<dbReference type="Proteomes" id="UP000176648">
    <property type="component" value="Unassembled WGS sequence"/>
</dbReference>
<name>A0A1G2C9H6_9BACT</name>
<comment type="caution">
    <text evidence="9">Lacks conserved residue(s) required for the propagation of feature annotation.</text>
</comment>
<evidence type="ECO:0000256" key="8">
    <source>
        <dbReference type="ARBA" id="ARBA00023136"/>
    </source>
</evidence>
<proteinExistence type="inferred from homology"/>
<dbReference type="GO" id="GO:0009306">
    <property type="term" value="P:protein secretion"/>
    <property type="evidence" value="ECO:0007669"/>
    <property type="project" value="UniProtKB-UniRule"/>
</dbReference>
<dbReference type="EMBL" id="MHKU01000008">
    <property type="protein sequence ID" value="OGY97147.1"/>
    <property type="molecule type" value="Genomic_DNA"/>
</dbReference>
<evidence type="ECO:0000256" key="3">
    <source>
        <dbReference type="ARBA" id="ARBA00022448"/>
    </source>
</evidence>
<organism evidence="10 11">
    <name type="scientific">Candidatus Liptonbacteria bacterium GWB1_49_6</name>
    <dbReference type="NCBI Taxonomy" id="1798644"/>
    <lineage>
        <taxon>Bacteria</taxon>
        <taxon>Candidatus Liptoniibacteriota</taxon>
    </lineage>
</organism>
<keyword evidence="5 9" id="KW-0653">Protein transport</keyword>